<dbReference type="GO" id="GO:0004519">
    <property type="term" value="F:endonuclease activity"/>
    <property type="evidence" value="ECO:0007669"/>
    <property type="project" value="UniProtKB-KW"/>
</dbReference>
<dbReference type="Pfam" id="PF17917">
    <property type="entry name" value="RT_RNaseH"/>
    <property type="match status" value="1"/>
</dbReference>
<organism evidence="8 9">
    <name type="scientific">Latimeria chalumnae</name>
    <name type="common">Coelacanth</name>
    <dbReference type="NCBI Taxonomy" id="7897"/>
    <lineage>
        <taxon>Eukaryota</taxon>
        <taxon>Metazoa</taxon>
        <taxon>Chordata</taxon>
        <taxon>Craniata</taxon>
        <taxon>Vertebrata</taxon>
        <taxon>Euteleostomi</taxon>
        <taxon>Coelacanthiformes</taxon>
        <taxon>Coelacanthidae</taxon>
        <taxon>Latimeria</taxon>
    </lineage>
</organism>
<evidence type="ECO:0000256" key="5">
    <source>
        <dbReference type="ARBA" id="ARBA00022801"/>
    </source>
</evidence>
<dbReference type="PANTHER" id="PTHR37984:SF13">
    <property type="entry name" value="RIBONUCLEASE H"/>
    <property type="match status" value="1"/>
</dbReference>
<reference evidence="8" key="2">
    <citation type="submission" date="2025-08" db="UniProtKB">
        <authorList>
            <consortium name="Ensembl"/>
        </authorList>
    </citation>
    <scope>IDENTIFICATION</scope>
</reference>
<accession>H3A351</accession>
<dbReference type="InterPro" id="IPR012337">
    <property type="entry name" value="RNaseH-like_sf"/>
</dbReference>
<dbReference type="GO" id="GO:0003676">
    <property type="term" value="F:nucleic acid binding"/>
    <property type="evidence" value="ECO:0007669"/>
    <property type="project" value="InterPro"/>
</dbReference>
<proteinExistence type="predicted"/>
<dbReference type="Proteomes" id="UP000008672">
    <property type="component" value="Unassembled WGS sequence"/>
</dbReference>
<dbReference type="Ensembl" id="ENSLACT00000004108.1">
    <property type="protein sequence ID" value="ENSLACP00000004072.1"/>
    <property type="gene ID" value="ENSLACG00000003623.1"/>
</dbReference>
<reference evidence="8" key="3">
    <citation type="submission" date="2025-09" db="UniProtKB">
        <authorList>
            <consortium name="Ensembl"/>
        </authorList>
    </citation>
    <scope>IDENTIFICATION</scope>
</reference>
<dbReference type="PANTHER" id="PTHR37984">
    <property type="entry name" value="PROTEIN CBG26694"/>
    <property type="match status" value="1"/>
</dbReference>
<keyword evidence="5" id="KW-0378">Hydrolase</keyword>
<evidence type="ECO:0000313" key="9">
    <source>
        <dbReference type="Proteomes" id="UP000008672"/>
    </source>
</evidence>
<evidence type="ECO:0000256" key="4">
    <source>
        <dbReference type="ARBA" id="ARBA00022759"/>
    </source>
</evidence>
<name>H3A351_LATCH</name>
<dbReference type="InterPro" id="IPR043502">
    <property type="entry name" value="DNA/RNA_pol_sf"/>
</dbReference>
<dbReference type="HOGENOM" id="CLU_000384_9_5_1"/>
<dbReference type="Gene3D" id="3.30.420.10">
    <property type="entry name" value="Ribonuclease H-like superfamily/Ribonuclease H"/>
    <property type="match status" value="1"/>
</dbReference>
<protein>
    <recommendedName>
        <fullName evidence="7">Integrase catalytic domain-containing protein</fullName>
    </recommendedName>
</protein>
<evidence type="ECO:0000256" key="2">
    <source>
        <dbReference type="ARBA" id="ARBA00022695"/>
    </source>
</evidence>
<evidence type="ECO:0000313" key="8">
    <source>
        <dbReference type="Ensembl" id="ENSLACP00000004072.1"/>
    </source>
</evidence>
<keyword evidence="9" id="KW-1185">Reference proteome</keyword>
<feature type="domain" description="Integrase catalytic" evidence="7">
    <location>
        <begin position="370"/>
        <end position="521"/>
    </location>
</feature>
<dbReference type="InterPro" id="IPR041373">
    <property type="entry name" value="RT_RNaseH"/>
</dbReference>
<dbReference type="GO" id="GO:0016787">
    <property type="term" value="F:hydrolase activity"/>
    <property type="evidence" value="ECO:0007669"/>
    <property type="project" value="UniProtKB-KW"/>
</dbReference>
<evidence type="ECO:0000256" key="6">
    <source>
        <dbReference type="ARBA" id="ARBA00022918"/>
    </source>
</evidence>
<keyword evidence="3" id="KW-0540">Nuclease</keyword>
<reference evidence="9" key="1">
    <citation type="submission" date="2011-08" db="EMBL/GenBank/DDBJ databases">
        <title>The draft genome of Latimeria chalumnae.</title>
        <authorList>
            <person name="Di Palma F."/>
            <person name="Alfoldi J."/>
            <person name="Johnson J."/>
            <person name="Berlin A."/>
            <person name="Gnerre S."/>
            <person name="Jaffe D."/>
            <person name="MacCallum I."/>
            <person name="Young S."/>
            <person name="Walker B.J."/>
            <person name="Lander E."/>
            <person name="Lindblad-Toh K."/>
        </authorList>
    </citation>
    <scope>NUCLEOTIDE SEQUENCE [LARGE SCALE GENOMIC DNA]</scope>
    <source>
        <strain evidence="9">Wild caught</strain>
    </source>
</reference>
<keyword evidence="2" id="KW-0548">Nucleotidyltransferase</keyword>
<dbReference type="GeneTree" id="ENSGT01140000282569"/>
<sequence>IVSGRSDEEHLQNLNQVLERLSKVGMQLNIDKCMFIEAEVTYLGHRINAEGLRFMPNLSIRLVPLYRLLNKDVHFTWDPEQAKAFQLSKELLQSYKVLIHYDPNKKLILSCDALPYGLGSVLSHRLQDGTERLVSFASWSLLPAEKRYLQLEKEALAVMWGVKKFHVYLFRRYFIIKNDHKPLQSLLNEEKPVPVLAAGRIQCWALILSAHEYSFQYKPGNSLGNTDAFSRLLLPDMPGGTPLPAEVVGLLEFVDASLIDLGCVKHWTDCDCWYEKVGQFRREEELCPYYSRWEELSVQNGCILWGARIMIPVQGSGRVVDMIHEAHPGIVRMKSFTRYVWWLKTERDLENKCQATRHIQAKALLYPWEYPCKPWSLHIDYAGTVKGKMLLIIVDAFSRWMDVHVLNSSTAEATVEKLRISCATFSIPDTIVSDNGTCFVGEVFQSFVSKNRIKRIKVAPYHPTSNGLAEKAVQSVKEGIGKLHDGTLETKVYRTTSQVMTGKSPAKLLFGRQIKTHLELL</sequence>
<dbReference type="EMBL" id="AFYH01222002">
    <property type="status" value="NOT_ANNOTATED_CDS"/>
    <property type="molecule type" value="Genomic_DNA"/>
</dbReference>
<dbReference type="PROSITE" id="PS50994">
    <property type="entry name" value="INTEGRASE"/>
    <property type="match status" value="1"/>
</dbReference>
<dbReference type="AlphaFoldDB" id="H3A351"/>
<dbReference type="CDD" id="cd09274">
    <property type="entry name" value="RNase_HI_RT_Ty3"/>
    <property type="match status" value="1"/>
</dbReference>
<dbReference type="Pfam" id="PF00665">
    <property type="entry name" value="rve"/>
    <property type="match status" value="1"/>
</dbReference>
<dbReference type="FunFam" id="3.10.20.370:FF:000001">
    <property type="entry name" value="Retrovirus-related Pol polyprotein from transposon 17.6-like protein"/>
    <property type="match status" value="1"/>
</dbReference>
<dbReference type="InterPro" id="IPR036397">
    <property type="entry name" value="RNaseH_sf"/>
</dbReference>
<evidence type="ECO:0000256" key="3">
    <source>
        <dbReference type="ARBA" id="ARBA00022722"/>
    </source>
</evidence>
<dbReference type="GO" id="GO:0015074">
    <property type="term" value="P:DNA integration"/>
    <property type="evidence" value="ECO:0007669"/>
    <property type="project" value="InterPro"/>
</dbReference>
<dbReference type="SUPFAM" id="SSF53098">
    <property type="entry name" value="Ribonuclease H-like"/>
    <property type="match status" value="1"/>
</dbReference>
<keyword evidence="1" id="KW-0808">Transferase</keyword>
<evidence type="ECO:0000256" key="1">
    <source>
        <dbReference type="ARBA" id="ARBA00022679"/>
    </source>
</evidence>
<dbReference type="InterPro" id="IPR050951">
    <property type="entry name" value="Retrovirus_Pol_polyprotein"/>
</dbReference>
<dbReference type="InterPro" id="IPR043128">
    <property type="entry name" value="Rev_trsase/Diguanyl_cyclase"/>
</dbReference>
<dbReference type="Gene3D" id="3.30.70.270">
    <property type="match status" value="2"/>
</dbReference>
<keyword evidence="4" id="KW-0255">Endonuclease</keyword>
<dbReference type="SUPFAM" id="SSF56672">
    <property type="entry name" value="DNA/RNA polymerases"/>
    <property type="match status" value="1"/>
</dbReference>
<dbReference type="InterPro" id="IPR001584">
    <property type="entry name" value="Integrase_cat-core"/>
</dbReference>
<dbReference type="GO" id="GO:0003964">
    <property type="term" value="F:RNA-directed DNA polymerase activity"/>
    <property type="evidence" value="ECO:0007669"/>
    <property type="project" value="UniProtKB-KW"/>
</dbReference>
<evidence type="ECO:0000259" key="7">
    <source>
        <dbReference type="PROSITE" id="PS50994"/>
    </source>
</evidence>
<keyword evidence="6" id="KW-0695">RNA-directed DNA polymerase</keyword>